<feature type="domain" description="GmrSD restriction endonucleases N-terminal" evidence="1">
    <location>
        <begin position="13"/>
        <end position="234"/>
    </location>
</feature>
<dbReference type="Pfam" id="PF18755">
    <property type="entry name" value="RAMA"/>
    <property type="match status" value="1"/>
</dbReference>
<comment type="caution">
    <text evidence="4">The sequence shown here is derived from an EMBL/GenBank/DDBJ whole genome shotgun (WGS) entry which is preliminary data.</text>
</comment>
<evidence type="ECO:0000313" key="5">
    <source>
        <dbReference type="Proteomes" id="UP000031675"/>
    </source>
</evidence>
<dbReference type="AlphaFoldDB" id="A0A0C2JHW5"/>
<dbReference type="RefSeq" id="WP_040273633.1">
    <property type="nucleotide sequence ID" value="NZ_JROO01000024.1"/>
</dbReference>
<feature type="domain" description="GmrSD restriction endonucleases C-terminal" evidence="2">
    <location>
        <begin position="444"/>
        <end position="600"/>
    </location>
</feature>
<reference evidence="5" key="1">
    <citation type="journal article" date="2015" name="Chem. Biol.">
        <title>Structure, bioactivity, and resistance mechanism of streptomonomicin, an unusual lasso Peptide from an understudied halophilic actinomycete.</title>
        <authorList>
            <person name="Metelev M."/>
            <person name="Tietz J.I."/>
            <person name="Melby J.O."/>
            <person name="Blair P.M."/>
            <person name="Zhu L."/>
            <person name="Livnat I."/>
            <person name="Severinov K."/>
            <person name="Mitchell D.A."/>
        </authorList>
    </citation>
    <scope>NUCLEOTIDE SEQUENCE [LARGE SCALE GENOMIC DNA]</scope>
    <source>
        <strain evidence="5">YIM 90003</strain>
    </source>
</reference>
<dbReference type="PANTHER" id="PTHR35149:SF2">
    <property type="entry name" value="DUF262 DOMAIN-CONTAINING PROTEIN"/>
    <property type="match status" value="1"/>
</dbReference>
<dbReference type="InterPro" id="IPR011089">
    <property type="entry name" value="GmrSD_C"/>
</dbReference>
<evidence type="ECO:0000259" key="1">
    <source>
        <dbReference type="Pfam" id="PF03235"/>
    </source>
</evidence>
<name>A0A0C2JHW5_9ACTN</name>
<evidence type="ECO:0008006" key="6">
    <source>
        <dbReference type="Google" id="ProtNLM"/>
    </source>
</evidence>
<dbReference type="Pfam" id="PF03235">
    <property type="entry name" value="GmrSD_N"/>
    <property type="match status" value="1"/>
</dbReference>
<protein>
    <recommendedName>
        <fullName evidence="6">DUF262 domain-containing protein</fullName>
    </recommendedName>
</protein>
<dbReference type="PANTHER" id="PTHR35149">
    <property type="entry name" value="SLL5132 PROTEIN"/>
    <property type="match status" value="1"/>
</dbReference>
<dbReference type="STRING" id="183763.LP52_12935"/>
<dbReference type="InterPro" id="IPR004919">
    <property type="entry name" value="GmrSD_N"/>
</dbReference>
<keyword evidence="5" id="KW-1185">Reference proteome</keyword>
<dbReference type="OrthoDB" id="9798761at2"/>
<dbReference type="Pfam" id="PF07510">
    <property type="entry name" value="GmrSD_C"/>
    <property type="match status" value="1"/>
</dbReference>
<dbReference type="EMBL" id="JROO01000024">
    <property type="protein sequence ID" value="KIH98490.1"/>
    <property type="molecule type" value="Genomic_DNA"/>
</dbReference>
<feature type="domain" description="RAMA" evidence="3">
    <location>
        <begin position="624"/>
        <end position="724"/>
    </location>
</feature>
<evidence type="ECO:0000259" key="3">
    <source>
        <dbReference type="Pfam" id="PF18755"/>
    </source>
</evidence>
<dbReference type="InterPro" id="IPR040843">
    <property type="entry name" value="RAMA"/>
</dbReference>
<accession>A0A0C2JHW5</accession>
<evidence type="ECO:0000313" key="4">
    <source>
        <dbReference type="EMBL" id="KIH98490.1"/>
    </source>
</evidence>
<proteinExistence type="predicted"/>
<sequence>MAESPISGHGFTIEQLFSGQRFGLDYYQREYVWTRKHVGSLVEDLYQRFAASWHPEHSRSQTSEYAPYFLGPFVYFEEGETTYLVDGQQRITTLHLLLMHLRRLLVEQQIDADDDLSELDKLIRVSKHGRRTYTIAIDERSALLDSIYKGGPYTLPENSTPSVRNLYERARDLDETFPPELRGESLLPFLDWLRDRVCLVGIKADSREQGWEIFKTMNDRGVKLDPIELLKGFLLSHAHDRHQLDVEWRTMLARIIANEPYTPSDFITAMLTAKYADLSETGPGSDTDRIGTAAHEWVRENHGRLNLHGKDSYHRFVTKEICGLADRYVSLLRAAKEPYKDREPLFHNAVNGLDQQYTAILATVSPTDDLDEFWSKAVLVAGYLDLLYVRRFVNDKARQPDALDDDVAHLVPRLRDCRTSEDVRNLLSQEIAGLDDDFTGITATKFGLRHDNRKQVRYLLARVTAWVEKECGKPDPIASYLDRQRPYEIEHIWANKPERYQSEAPTLAKFNALRDRLGALLLLNKSENASYRDVPLSEKIAAYRQQNVLAASLHPEFHRARNPGFRKLRNNREYGLAKLFQSYKDDSEFTAKAIDERQKLYQRLCELVWAPENYGFKIPKQVTPERRAARRGRARYDVTVGELIQNGYLAAGQEIFGTRAGERYTATILGDGHVKVDSGEIFTAVSSAAMFVLNRQSANGWTFWHVKKAGGKATLKSVRDDALKAGLRDKATLLE</sequence>
<organism evidence="4 5">
    <name type="scientific">Streptomonospora alba</name>
    <dbReference type="NCBI Taxonomy" id="183763"/>
    <lineage>
        <taxon>Bacteria</taxon>
        <taxon>Bacillati</taxon>
        <taxon>Actinomycetota</taxon>
        <taxon>Actinomycetes</taxon>
        <taxon>Streptosporangiales</taxon>
        <taxon>Nocardiopsidaceae</taxon>
        <taxon>Streptomonospora</taxon>
    </lineage>
</organism>
<gene>
    <name evidence="4" type="ORF">LP52_12935</name>
</gene>
<evidence type="ECO:0000259" key="2">
    <source>
        <dbReference type="Pfam" id="PF07510"/>
    </source>
</evidence>
<dbReference type="Proteomes" id="UP000031675">
    <property type="component" value="Unassembled WGS sequence"/>
</dbReference>